<dbReference type="Proteomes" id="UP000287188">
    <property type="component" value="Unassembled WGS sequence"/>
</dbReference>
<dbReference type="OrthoDB" id="9843402at2"/>
<evidence type="ECO:0000313" key="2">
    <source>
        <dbReference type="Proteomes" id="UP000287188"/>
    </source>
</evidence>
<dbReference type="AlphaFoldDB" id="A0A402APY0"/>
<accession>A0A402APY0</accession>
<gene>
    <name evidence="1" type="ORF">KDK_49520</name>
</gene>
<dbReference type="EMBL" id="BIFS01000001">
    <property type="protein sequence ID" value="GCE21152.1"/>
    <property type="molecule type" value="Genomic_DNA"/>
</dbReference>
<name>A0A402APY0_9CHLR</name>
<keyword evidence="2" id="KW-1185">Reference proteome</keyword>
<dbReference type="RefSeq" id="WP_126552693.1">
    <property type="nucleotide sequence ID" value="NZ_BIFS01000001.1"/>
</dbReference>
<protein>
    <submittedName>
        <fullName evidence="1">Uncharacterized protein</fullName>
    </submittedName>
</protein>
<organism evidence="1 2">
    <name type="scientific">Dictyobacter kobayashii</name>
    <dbReference type="NCBI Taxonomy" id="2014872"/>
    <lineage>
        <taxon>Bacteria</taxon>
        <taxon>Bacillati</taxon>
        <taxon>Chloroflexota</taxon>
        <taxon>Ktedonobacteria</taxon>
        <taxon>Ktedonobacterales</taxon>
        <taxon>Dictyobacteraceae</taxon>
        <taxon>Dictyobacter</taxon>
    </lineage>
</organism>
<sequence>MSEPQKQTSSRKVGVKGAVYTCPVCSEQILVINVNTLSYLSSHVVATQDNNGMTTLTMQHPQIQPQTGAYHPGEINRPPFFVVESMSIETVDPTDK</sequence>
<evidence type="ECO:0000313" key="1">
    <source>
        <dbReference type="EMBL" id="GCE21152.1"/>
    </source>
</evidence>
<proteinExistence type="predicted"/>
<comment type="caution">
    <text evidence="1">The sequence shown here is derived from an EMBL/GenBank/DDBJ whole genome shotgun (WGS) entry which is preliminary data.</text>
</comment>
<reference evidence="2" key="1">
    <citation type="submission" date="2018-12" db="EMBL/GenBank/DDBJ databases">
        <title>Tengunoibacter tsumagoiensis gen. nov., sp. nov., Dictyobacter kobayashii sp. nov., D. alpinus sp. nov., and D. joshuensis sp. nov. and description of Dictyobacteraceae fam. nov. within the order Ktedonobacterales isolated from Tengu-no-mugimeshi.</title>
        <authorList>
            <person name="Wang C.M."/>
            <person name="Zheng Y."/>
            <person name="Sakai Y."/>
            <person name="Toyoda A."/>
            <person name="Minakuchi Y."/>
            <person name="Abe K."/>
            <person name="Yokota A."/>
            <person name="Yabe S."/>
        </authorList>
    </citation>
    <scope>NUCLEOTIDE SEQUENCE [LARGE SCALE GENOMIC DNA]</scope>
    <source>
        <strain evidence="2">Uno11</strain>
    </source>
</reference>